<reference evidence="2" key="1">
    <citation type="submission" date="2020-05" db="UniProtKB">
        <authorList>
            <consortium name="EnsemblMetazoa"/>
        </authorList>
    </citation>
    <scope>IDENTIFICATION</scope>
    <source>
        <strain evidence="2">TTRI</strain>
    </source>
</reference>
<organism evidence="2 3">
    <name type="scientific">Glossina austeni</name>
    <name type="common">Savannah tsetse fly</name>
    <dbReference type="NCBI Taxonomy" id="7395"/>
    <lineage>
        <taxon>Eukaryota</taxon>
        <taxon>Metazoa</taxon>
        <taxon>Ecdysozoa</taxon>
        <taxon>Arthropoda</taxon>
        <taxon>Hexapoda</taxon>
        <taxon>Insecta</taxon>
        <taxon>Pterygota</taxon>
        <taxon>Neoptera</taxon>
        <taxon>Endopterygota</taxon>
        <taxon>Diptera</taxon>
        <taxon>Brachycera</taxon>
        <taxon>Muscomorpha</taxon>
        <taxon>Hippoboscoidea</taxon>
        <taxon>Glossinidae</taxon>
        <taxon>Glossina</taxon>
    </lineage>
</organism>
<keyword evidence="3" id="KW-1185">Reference proteome</keyword>
<sequence>MVTPVASNYIQEKDILEQRLNKWYDIYADNLYNSVDFIKYIYSVKTRICGTIRTNRGLPAILKQINVNVNKYIRILPEGSSTARNVKMQQNFQQTLGDINPQMYSTVQT</sequence>
<dbReference type="AlphaFoldDB" id="A0A1A9UE02"/>
<evidence type="ECO:0000259" key="1">
    <source>
        <dbReference type="Pfam" id="PF13843"/>
    </source>
</evidence>
<dbReference type="EnsemblMetazoa" id="GAUT001609-RA">
    <property type="protein sequence ID" value="GAUT001609-PA"/>
    <property type="gene ID" value="GAUT001609"/>
</dbReference>
<evidence type="ECO:0000313" key="3">
    <source>
        <dbReference type="Proteomes" id="UP000078200"/>
    </source>
</evidence>
<evidence type="ECO:0000313" key="2">
    <source>
        <dbReference type="EnsemblMetazoa" id="GAUT001609-PA"/>
    </source>
</evidence>
<protein>
    <submittedName>
        <fullName evidence="2">DDE_Tnp_1_7 domain-containing protein</fullName>
    </submittedName>
</protein>
<dbReference type="InterPro" id="IPR029526">
    <property type="entry name" value="PGBD"/>
</dbReference>
<proteinExistence type="predicted"/>
<dbReference type="Proteomes" id="UP000078200">
    <property type="component" value="Unassembled WGS sequence"/>
</dbReference>
<name>A0A1A9UE02_GLOAU</name>
<accession>A0A1A9UE02</accession>
<dbReference type="Pfam" id="PF13843">
    <property type="entry name" value="DDE_Tnp_1_7"/>
    <property type="match status" value="1"/>
</dbReference>
<dbReference type="VEuPathDB" id="VectorBase:GAUT001609"/>
<feature type="domain" description="PiggyBac transposable element-derived protein" evidence="1">
    <location>
        <begin position="17"/>
        <end position="64"/>
    </location>
</feature>